<sequence>MTRSIALGAPSTHWCLPVTDDAAPLSSSPHQQQSRSGAPSTVASQTTTNHSNNESLVQCQLSPSGQVFAMLTQSRRGNGWGRVHAVSRKSHSPKASRERRYCCSMGGDPPCTNVSSKEESSTCFFFLLFFEIFSGLPSSALSQTFLKCRCVITASSFCDFVFLFTDGK</sequence>
<feature type="compositionally biased region" description="Polar residues" evidence="1">
    <location>
        <begin position="25"/>
        <end position="49"/>
    </location>
</feature>
<dbReference type="Proteomes" id="UP000051952">
    <property type="component" value="Unassembled WGS sequence"/>
</dbReference>
<accession>A0A0S4J4Q2</accession>
<dbReference type="VEuPathDB" id="TriTrypDB:BSAL_05830"/>
<gene>
    <name evidence="2" type="ORF">BSAL_05830</name>
</gene>
<evidence type="ECO:0000256" key="1">
    <source>
        <dbReference type="SAM" id="MobiDB-lite"/>
    </source>
</evidence>
<dbReference type="EMBL" id="CYKH01001014">
    <property type="protein sequence ID" value="CUG78022.1"/>
    <property type="molecule type" value="Genomic_DNA"/>
</dbReference>
<proteinExistence type="predicted"/>
<keyword evidence="3" id="KW-1185">Reference proteome</keyword>
<evidence type="ECO:0000313" key="3">
    <source>
        <dbReference type="Proteomes" id="UP000051952"/>
    </source>
</evidence>
<feature type="region of interest" description="Disordered" evidence="1">
    <location>
        <begin position="18"/>
        <end position="49"/>
    </location>
</feature>
<dbReference type="AlphaFoldDB" id="A0A0S4J4Q2"/>
<organism evidence="2 3">
    <name type="scientific">Bodo saltans</name>
    <name type="common">Flagellated protozoan</name>
    <dbReference type="NCBI Taxonomy" id="75058"/>
    <lineage>
        <taxon>Eukaryota</taxon>
        <taxon>Discoba</taxon>
        <taxon>Euglenozoa</taxon>
        <taxon>Kinetoplastea</taxon>
        <taxon>Metakinetoplastina</taxon>
        <taxon>Eubodonida</taxon>
        <taxon>Bodonidae</taxon>
        <taxon>Bodo</taxon>
    </lineage>
</organism>
<name>A0A0S4J4Q2_BODSA</name>
<evidence type="ECO:0000313" key="2">
    <source>
        <dbReference type="EMBL" id="CUG78022.1"/>
    </source>
</evidence>
<reference evidence="3" key="1">
    <citation type="submission" date="2015-09" db="EMBL/GenBank/DDBJ databases">
        <authorList>
            <consortium name="Pathogen Informatics"/>
        </authorList>
    </citation>
    <scope>NUCLEOTIDE SEQUENCE [LARGE SCALE GENOMIC DNA]</scope>
    <source>
        <strain evidence="3">Lake Konstanz</strain>
    </source>
</reference>
<protein>
    <submittedName>
        <fullName evidence="2">Uncharacterized protein</fullName>
    </submittedName>
</protein>